<sequence>MADLVTSSGCAAAAIDGPFHGERVASPLTPTEYQGRMAAEGLGQVLDRMADDWVATCDALAGAGIADRTRQAYFGLSMGTRFGLAAARALGPELKCAVFGKFGTQSIINPGLHAPDRVLNDASAITAPVLFHLQWDDEVFPRSGQLRLFDAFASPDKELHGFAGGHRRTPEHAPAIWYTFINRHIV</sequence>
<keyword evidence="1" id="KW-0378">Hydrolase</keyword>
<name>A0AB39RBE7_9ACTN</name>
<evidence type="ECO:0000313" key="1">
    <source>
        <dbReference type="EMBL" id="XDQ50993.1"/>
    </source>
</evidence>
<dbReference type="EC" id="3.1.-.-" evidence="1"/>
<accession>A0AB39RBE7</accession>
<protein>
    <submittedName>
        <fullName evidence="1">Dienelactone hydrolase family protein</fullName>
        <ecNumber evidence="1">3.1.-.-</ecNumber>
    </submittedName>
</protein>
<reference evidence="1" key="1">
    <citation type="submission" date="2024-07" db="EMBL/GenBank/DDBJ databases">
        <authorList>
            <person name="Yu S.T."/>
        </authorList>
    </citation>
    <scope>NUCLEOTIDE SEQUENCE</scope>
    <source>
        <strain evidence="1">R41</strain>
    </source>
</reference>
<dbReference type="AlphaFoldDB" id="A0AB39RBE7"/>
<dbReference type="Gene3D" id="3.40.50.1820">
    <property type="entry name" value="alpha/beta hydrolase"/>
    <property type="match status" value="1"/>
</dbReference>
<dbReference type="GO" id="GO:0016787">
    <property type="term" value="F:hydrolase activity"/>
    <property type="evidence" value="ECO:0007669"/>
    <property type="project" value="UniProtKB-KW"/>
</dbReference>
<proteinExistence type="predicted"/>
<organism evidence="1">
    <name type="scientific">Streptomyces sp. R41</name>
    <dbReference type="NCBI Taxonomy" id="3238632"/>
    <lineage>
        <taxon>Bacteria</taxon>
        <taxon>Bacillati</taxon>
        <taxon>Actinomycetota</taxon>
        <taxon>Actinomycetes</taxon>
        <taxon>Kitasatosporales</taxon>
        <taxon>Streptomycetaceae</taxon>
        <taxon>Streptomyces</taxon>
    </lineage>
</organism>
<gene>
    <name evidence="1" type="ORF">AB5J53_04460</name>
</gene>
<dbReference type="EMBL" id="CP163443">
    <property type="protein sequence ID" value="XDQ50993.1"/>
    <property type="molecule type" value="Genomic_DNA"/>
</dbReference>
<dbReference type="InterPro" id="IPR029058">
    <property type="entry name" value="AB_hydrolase_fold"/>
</dbReference>
<dbReference type="RefSeq" id="WP_369244339.1">
    <property type="nucleotide sequence ID" value="NZ_CP163443.1"/>
</dbReference>
<dbReference type="SUPFAM" id="SSF53474">
    <property type="entry name" value="alpha/beta-Hydrolases"/>
    <property type="match status" value="1"/>
</dbReference>